<dbReference type="PANTHER" id="PTHR37984:SF5">
    <property type="entry name" value="PROTEIN NYNRIN-LIKE"/>
    <property type="match status" value="1"/>
</dbReference>
<proteinExistence type="predicted"/>
<evidence type="ECO:0000256" key="5">
    <source>
        <dbReference type="ARBA" id="ARBA00022759"/>
    </source>
</evidence>
<keyword evidence="8" id="KW-0511">Multifunctional enzyme</keyword>
<evidence type="ECO:0000259" key="10">
    <source>
        <dbReference type="PROSITE" id="PS50878"/>
    </source>
</evidence>
<evidence type="ECO:0000259" key="9">
    <source>
        <dbReference type="PROSITE" id="PS50013"/>
    </source>
</evidence>
<dbReference type="RefSeq" id="XP_043183726.1">
    <property type="nucleotide sequence ID" value="XM_043328341.1"/>
</dbReference>
<reference evidence="12" key="1">
    <citation type="submission" date="2020-05" db="EMBL/GenBank/DDBJ databases">
        <title>Evolutionary and genomic comparisons of hybrid uninucleate and nonhybrid Rhizoctonia fungi.</title>
        <authorList>
            <person name="Li C."/>
            <person name="Chen X."/>
        </authorList>
    </citation>
    <scope>NUCLEOTIDE SEQUENCE</scope>
    <source>
        <strain evidence="12">AG-1 IA</strain>
    </source>
</reference>
<sequence>MLNGSSPQAGKIWKKAQLTFLIDGKRMTETFLVCNTGSHAAILGIKWLEHHNLEIDWNACTLFFPHKPPEYVAIAKEEEADKNPLEGVPPEYHQYAKVFGEEEFNKLLPHWHYNIGIKLMEEGPLNSPLYSMTNAKSAMLKDWLRDKLKAGKICPSKSSISSLVMFVPQKDGSCCLVVNYQRLNNQTKKNVYPLPCPDNLMAQLCGAKIFTKLDLQWGYNNVQVKEGDKWKTAFQTKYRLYKSLVMTFGLTNAPALFQHFMNELFKDLLDVCIIIYLDDILIYSKDDASHLQHVHEVLQQLMENQLFCKALKCTFHITSVEYLGIIVSDKGFSLDKLKIQAVQEWPVPTKVKEVQSFLGFANFLCRFVANFSHMAWPLHDLVKKDTPWKWDTKEQEAFQELKDAITNAPVLCHTNPAKPYFLETDASGAALGSILSHCQEDGCLHPLGFLSKSFKGAKQNYDTHNKELLAIIRSFEYWHIFLEGTEHPVTVFMDHWNLEYWKESWRFNCHHAQWHLLLAGYNFQIQSDHANIPPEPQSMLPDPLFANIALVMPEKELQHQIESSLDQDESLEEILQFLQNKSKAPPSIKHAFRDYQTEEGLLFYQGRIVVPDVGTLRTDLLQIFHNSPLAGHPGRQQTLELISCSYYWPGIWANTYWHVDSCKICQRICKPKYAPIPPQPLELPSWPWQHISYNMIVDLPKDGNHDSILIIVDSFTKYVILVECSKKLKVPELADLFLRHVWKKYRMLEKTVSDQGQVFNNKFLKALYQHLGIDPHYLLAYHPQSKHFLRAYSGINQGDWVKWLPMAEFAYNNVVHNATGKTPFKALHGWEPTLMPSNVPTNVPEADDLATQMESQWKEIELALRLSKSQMIAREEGSPLEFKIGEEAWLDARNLKLKTLSPRLPKKGRDNKRACENRPLPVTIDGEKEYKVEGITDMKKQDRKWFFRVKWKGYGSEENTWEPRENLKNAKKILKKFEKDMKEKALGAAKALRGGAVL</sequence>
<keyword evidence="5" id="KW-0255">Endonuclease</keyword>
<dbReference type="InterPro" id="IPR021109">
    <property type="entry name" value="Peptidase_aspartic_dom_sf"/>
</dbReference>
<dbReference type="InterPro" id="IPR041588">
    <property type="entry name" value="Integrase_H2C2"/>
</dbReference>
<dbReference type="Gene3D" id="3.30.420.10">
    <property type="entry name" value="Ribonuclease H-like superfamily/Ribonuclease H"/>
    <property type="match status" value="1"/>
</dbReference>
<dbReference type="InterPro" id="IPR036397">
    <property type="entry name" value="RNaseH_sf"/>
</dbReference>
<dbReference type="GO" id="GO:0006338">
    <property type="term" value="P:chromatin remodeling"/>
    <property type="evidence" value="ECO:0007669"/>
    <property type="project" value="UniProtKB-ARBA"/>
</dbReference>
<dbReference type="PROSITE" id="PS50878">
    <property type="entry name" value="RT_POL"/>
    <property type="match status" value="1"/>
</dbReference>
<dbReference type="InterPro" id="IPR016197">
    <property type="entry name" value="Chromo-like_dom_sf"/>
</dbReference>
<dbReference type="Gene3D" id="3.10.10.10">
    <property type="entry name" value="HIV Type 1 Reverse Transcriptase, subunit A, domain 1"/>
    <property type="match status" value="1"/>
</dbReference>
<evidence type="ECO:0000259" key="11">
    <source>
        <dbReference type="PROSITE" id="PS50994"/>
    </source>
</evidence>
<dbReference type="CDD" id="cd09274">
    <property type="entry name" value="RNase_HI_RT_Ty3"/>
    <property type="match status" value="1"/>
</dbReference>
<dbReference type="GO" id="GO:0016779">
    <property type="term" value="F:nucleotidyltransferase activity"/>
    <property type="evidence" value="ECO:0007669"/>
    <property type="project" value="UniProtKB-KW"/>
</dbReference>
<keyword evidence="3" id="KW-0548">Nucleotidyltransferase</keyword>
<dbReference type="PROSITE" id="PS50994">
    <property type="entry name" value="INTEGRASE"/>
    <property type="match status" value="1"/>
</dbReference>
<evidence type="ECO:0000256" key="8">
    <source>
        <dbReference type="ARBA" id="ARBA00023268"/>
    </source>
</evidence>
<evidence type="ECO:0000256" key="6">
    <source>
        <dbReference type="ARBA" id="ARBA00022884"/>
    </source>
</evidence>
<dbReference type="Gene3D" id="2.40.70.10">
    <property type="entry name" value="Acid Proteases"/>
    <property type="match status" value="1"/>
</dbReference>
<evidence type="ECO:0000313" key="12">
    <source>
        <dbReference type="EMBL" id="QRW23489.1"/>
    </source>
</evidence>
<dbReference type="PROSITE" id="PS50013">
    <property type="entry name" value="CHROMO_2"/>
    <property type="match status" value="1"/>
</dbReference>
<dbReference type="InterPro" id="IPR000953">
    <property type="entry name" value="Chromo/chromo_shadow_dom"/>
</dbReference>
<organism evidence="12 13">
    <name type="scientific">Rhizoctonia solani</name>
    <dbReference type="NCBI Taxonomy" id="456999"/>
    <lineage>
        <taxon>Eukaryota</taxon>
        <taxon>Fungi</taxon>
        <taxon>Dikarya</taxon>
        <taxon>Basidiomycota</taxon>
        <taxon>Agaricomycotina</taxon>
        <taxon>Agaricomycetes</taxon>
        <taxon>Cantharellales</taxon>
        <taxon>Ceratobasidiaceae</taxon>
        <taxon>Rhizoctonia</taxon>
    </lineage>
</organism>
<dbReference type="PROSITE" id="PS00598">
    <property type="entry name" value="CHROMO_1"/>
    <property type="match status" value="1"/>
</dbReference>
<name>A0A8H8SZD7_9AGAM</name>
<dbReference type="InterPro" id="IPR001584">
    <property type="entry name" value="Integrase_cat-core"/>
</dbReference>
<dbReference type="CDD" id="cd01647">
    <property type="entry name" value="RT_LTR"/>
    <property type="match status" value="1"/>
</dbReference>
<dbReference type="Proteomes" id="UP000650533">
    <property type="component" value="Chromosome 10"/>
</dbReference>
<dbReference type="GO" id="GO:0003723">
    <property type="term" value="F:RNA binding"/>
    <property type="evidence" value="ECO:0007669"/>
    <property type="project" value="UniProtKB-KW"/>
</dbReference>
<dbReference type="Pfam" id="PF17919">
    <property type="entry name" value="RT_RNaseH_2"/>
    <property type="match status" value="1"/>
</dbReference>
<keyword evidence="6" id="KW-0694">RNA-binding</keyword>
<dbReference type="Pfam" id="PF00078">
    <property type="entry name" value="RVT_1"/>
    <property type="match status" value="1"/>
</dbReference>
<dbReference type="EMBL" id="CP059667">
    <property type="protein sequence ID" value="QRW23489.1"/>
    <property type="molecule type" value="Genomic_DNA"/>
</dbReference>
<protein>
    <submittedName>
        <fullName evidence="12">Retrotransposable element Tf2 protein</fullName>
    </submittedName>
</protein>
<evidence type="ECO:0000256" key="3">
    <source>
        <dbReference type="ARBA" id="ARBA00022695"/>
    </source>
</evidence>
<evidence type="ECO:0000256" key="7">
    <source>
        <dbReference type="ARBA" id="ARBA00023242"/>
    </source>
</evidence>
<dbReference type="GeneID" id="67030804"/>
<feature type="domain" description="Chromo" evidence="9">
    <location>
        <begin position="930"/>
        <end position="979"/>
    </location>
</feature>
<feature type="domain" description="Reverse transcriptase" evidence="10">
    <location>
        <begin position="148"/>
        <end position="327"/>
    </location>
</feature>
<dbReference type="Gene3D" id="2.40.50.40">
    <property type="match status" value="1"/>
</dbReference>
<dbReference type="InterPro" id="IPR012337">
    <property type="entry name" value="RNaseH-like_sf"/>
</dbReference>
<keyword evidence="7" id="KW-0539">Nucleus</keyword>
<dbReference type="InterPro" id="IPR000477">
    <property type="entry name" value="RT_dom"/>
</dbReference>
<feature type="domain" description="Integrase catalytic" evidence="11">
    <location>
        <begin position="676"/>
        <end position="786"/>
    </location>
</feature>
<dbReference type="PANTHER" id="PTHR37984">
    <property type="entry name" value="PROTEIN CBG26694"/>
    <property type="match status" value="1"/>
</dbReference>
<dbReference type="AlphaFoldDB" id="A0A8H8SZD7"/>
<dbReference type="InterPro" id="IPR023780">
    <property type="entry name" value="Chromo_domain"/>
</dbReference>
<dbReference type="FunFam" id="3.30.70.270:FF:000020">
    <property type="entry name" value="Transposon Tf2-6 polyprotein-like Protein"/>
    <property type="match status" value="1"/>
</dbReference>
<dbReference type="SUPFAM" id="SSF56672">
    <property type="entry name" value="DNA/RNA polymerases"/>
    <property type="match status" value="1"/>
</dbReference>
<dbReference type="InterPro" id="IPR041577">
    <property type="entry name" value="RT_RNaseH_2"/>
</dbReference>
<dbReference type="InterPro" id="IPR043502">
    <property type="entry name" value="DNA/RNA_pol_sf"/>
</dbReference>
<dbReference type="Pfam" id="PF00385">
    <property type="entry name" value="Chromo"/>
    <property type="match status" value="1"/>
</dbReference>
<dbReference type="InterPro" id="IPR043128">
    <property type="entry name" value="Rev_trsase/Diguanyl_cyclase"/>
</dbReference>
<keyword evidence="5" id="KW-0378">Hydrolase</keyword>
<dbReference type="GO" id="GO:0004519">
    <property type="term" value="F:endonuclease activity"/>
    <property type="evidence" value="ECO:0007669"/>
    <property type="project" value="UniProtKB-KW"/>
</dbReference>
<keyword evidence="4" id="KW-0540">Nuclease</keyword>
<gene>
    <name evidence="12" type="ORF">RhiXN_08525</name>
</gene>
<evidence type="ECO:0000256" key="4">
    <source>
        <dbReference type="ARBA" id="ARBA00022722"/>
    </source>
</evidence>
<dbReference type="Gene3D" id="1.10.340.70">
    <property type="match status" value="1"/>
</dbReference>
<dbReference type="Gene3D" id="3.30.70.270">
    <property type="match status" value="2"/>
</dbReference>
<comment type="subcellular location">
    <subcellularLocation>
        <location evidence="1">Nucleus</location>
    </subcellularLocation>
</comment>
<dbReference type="GO" id="GO:0015074">
    <property type="term" value="P:DNA integration"/>
    <property type="evidence" value="ECO:0007669"/>
    <property type="project" value="InterPro"/>
</dbReference>
<dbReference type="Pfam" id="PF17921">
    <property type="entry name" value="Integrase_H2C2"/>
    <property type="match status" value="1"/>
</dbReference>
<dbReference type="SUPFAM" id="SSF54160">
    <property type="entry name" value="Chromo domain-like"/>
    <property type="match status" value="1"/>
</dbReference>
<dbReference type="InterPro" id="IPR050951">
    <property type="entry name" value="Retrovirus_Pol_polyprotein"/>
</dbReference>
<evidence type="ECO:0000256" key="1">
    <source>
        <dbReference type="ARBA" id="ARBA00004123"/>
    </source>
</evidence>
<accession>A0A8H8SZD7</accession>
<dbReference type="InterPro" id="IPR023779">
    <property type="entry name" value="Chromodomain_CS"/>
</dbReference>
<dbReference type="GO" id="GO:0005634">
    <property type="term" value="C:nucleus"/>
    <property type="evidence" value="ECO:0007669"/>
    <property type="project" value="UniProtKB-SubCell"/>
</dbReference>
<keyword evidence="2" id="KW-0808">Transferase</keyword>
<dbReference type="SMART" id="SM00298">
    <property type="entry name" value="CHROMO"/>
    <property type="match status" value="1"/>
</dbReference>
<evidence type="ECO:0000313" key="13">
    <source>
        <dbReference type="Proteomes" id="UP000650533"/>
    </source>
</evidence>
<dbReference type="SUPFAM" id="SSF53098">
    <property type="entry name" value="Ribonuclease H-like"/>
    <property type="match status" value="1"/>
</dbReference>
<evidence type="ECO:0000256" key="2">
    <source>
        <dbReference type="ARBA" id="ARBA00022679"/>
    </source>
</evidence>
<dbReference type="KEGG" id="rsx:RhiXN_08525"/>